<accession>A0A0C1V674</accession>
<dbReference type="HOGENOM" id="CLU_3326111_0_0_6"/>
<evidence type="ECO:0000313" key="2">
    <source>
        <dbReference type="Proteomes" id="UP000054529"/>
    </source>
</evidence>
<dbReference type="Proteomes" id="UP000054529">
    <property type="component" value="Unassembled WGS sequence"/>
</dbReference>
<reference evidence="1 2" key="1">
    <citation type="journal article" date="2014" name="G3 (Bethesda)">
        <title>Genome sequence of Candidatus Riesia pediculischaeffi, endosymbiont of chimpanzee lice, and genomic comparison of recently acquired endosymbionts from human and chimpanzee lice.</title>
        <authorList>
            <person name="Boyd B.M."/>
            <person name="Allen J.M."/>
            <person name="de Crecy-Lagard V."/>
            <person name="Reed D.L."/>
        </authorList>
    </citation>
    <scope>NUCLEOTIDE SEQUENCE [LARGE SCALE GENOMIC DNA]</scope>
    <source>
        <strain evidence="1 2">PTSU</strain>
    </source>
</reference>
<organism evidence="1 2">
    <name type="scientific">Candidatus Riesia pediculischaeffi PTSU</name>
    <dbReference type="NCBI Taxonomy" id="1401651"/>
    <lineage>
        <taxon>Bacteria</taxon>
        <taxon>Pseudomonadati</taxon>
        <taxon>Pseudomonadota</taxon>
        <taxon>Gammaproteobacteria</taxon>
        <taxon>Enterobacterales</taxon>
        <taxon>Enterobacteriaceae</taxon>
        <taxon>Candidatus Riesia</taxon>
    </lineage>
</organism>
<comment type="caution">
    <text evidence="1">The sequence shown here is derived from an EMBL/GenBank/DDBJ whole genome shotgun (WGS) entry which is preliminary data.</text>
</comment>
<name>A0A0C1V674_9ENTR</name>
<evidence type="ECO:0000313" key="1">
    <source>
        <dbReference type="EMBL" id="KIE63934.1"/>
    </source>
</evidence>
<dbReference type="EMBL" id="AWXV01000004">
    <property type="protein sequence ID" value="KIE63934.1"/>
    <property type="molecule type" value="Genomic_DNA"/>
</dbReference>
<proteinExistence type="predicted"/>
<protein>
    <submittedName>
        <fullName evidence="1">Uncharacterized protein</fullName>
    </submittedName>
</protein>
<sequence length="38" mass="4611">MEILPFDILIRDPKIKKIFRIKLVDITMEIFYSIENLT</sequence>
<dbReference type="AlphaFoldDB" id="A0A0C1V674"/>
<gene>
    <name evidence="1" type="ORF">P689_122103</name>
</gene>